<dbReference type="EMBL" id="CABWMV010000012">
    <property type="protein sequence ID" value="VXC77001.1"/>
    <property type="molecule type" value="Genomic_DNA"/>
</dbReference>
<feature type="chain" id="PRO_5024818776" evidence="1">
    <location>
        <begin position="29"/>
        <end position="78"/>
    </location>
</feature>
<proteinExistence type="predicted"/>
<accession>A0A654BAB9</accession>
<evidence type="ECO:0000313" key="2">
    <source>
        <dbReference type="EMBL" id="VXC77001.1"/>
    </source>
</evidence>
<name>A0A654BAB9_SPHMU</name>
<dbReference type="Proteomes" id="UP000432350">
    <property type="component" value="Unassembled WGS sequence"/>
</dbReference>
<organism evidence="2 3">
    <name type="scientific">Sphingobacterium multivorum</name>
    <dbReference type="NCBI Taxonomy" id="28454"/>
    <lineage>
        <taxon>Bacteria</taxon>
        <taxon>Pseudomonadati</taxon>
        <taxon>Bacteroidota</taxon>
        <taxon>Sphingobacteriia</taxon>
        <taxon>Sphingobacteriales</taxon>
        <taxon>Sphingobacteriaceae</taxon>
        <taxon>Sphingobacterium</taxon>
    </lineage>
</organism>
<evidence type="ECO:0000256" key="1">
    <source>
        <dbReference type="SAM" id="SignalP"/>
    </source>
</evidence>
<gene>
    <name evidence="2" type="ORF">SPHINGO8BC_20037</name>
</gene>
<evidence type="ECO:0000313" key="3">
    <source>
        <dbReference type="Proteomes" id="UP000432350"/>
    </source>
</evidence>
<dbReference type="AlphaFoldDB" id="A0A654BAB9"/>
<protein>
    <submittedName>
        <fullName evidence="2">Uncharacterized protein</fullName>
    </submittedName>
</protein>
<sequence length="78" mass="8835">MENNKLTSRCLRACLFICALVTSVAGLALENKSLPDKVHHAEPLYNDLVRDLGARKGEKDRQTILSVLRSIRKFLPMR</sequence>
<feature type="signal peptide" evidence="1">
    <location>
        <begin position="1"/>
        <end position="28"/>
    </location>
</feature>
<keyword evidence="1" id="KW-0732">Signal</keyword>
<reference evidence="2 3" key="1">
    <citation type="submission" date="2019-10" db="EMBL/GenBank/DDBJ databases">
        <authorList>
            <person name="Karimi E."/>
        </authorList>
    </citation>
    <scope>NUCLEOTIDE SEQUENCE [LARGE SCALE GENOMIC DNA]</scope>
    <source>
        <strain evidence="2">Sphingobacterium sp. 8BC</strain>
    </source>
</reference>